<dbReference type="InterPro" id="IPR000792">
    <property type="entry name" value="Tscrpt_reg_LuxR_C"/>
</dbReference>
<dbReference type="SUPFAM" id="SSF52172">
    <property type="entry name" value="CheY-like"/>
    <property type="match status" value="1"/>
</dbReference>
<dbReference type="PANTHER" id="PTHR43214:SF1">
    <property type="entry name" value="TRANSCRIPTIONAL REGULATORY PROTEIN COMA"/>
    <property type="match status" value="1"/>
</dbReference>
<dbReference type="InterPro" id="IPR058245">
    <property type="entry name" value="NreC/VraR/RcsB-like_REC"/>
</dbReference>
<dbReference type="CDD" id="cd06170">
    <property type="entry name" value="LuxR_C_like"/>
    <property type="match status" value="1"/>
</dbReference>
<accession>A0ABS2R6M0</accession>
<dbReference type="InterPro" id="IPR016032">
    <property type="entry name" value="Sig_transdc_resp-reg_C-effctor"/>
</dbReference>
<dbReference type="PROSITE" id="PS50043">
    <property type="entry name" value="HTH_LUXR_2"/>
    <property type="match status" value="1"/>
</dbReference>
<evidence type="ECO:0000256" key="5">
    <source>
        <dbReference type="ARBA" id="ARBA00023125"/>
    </source>
</evidence>
<evidence type="ECO:0000256" key="7">
    <source>
        <dbReference type="PROSITE-ProRule" id="PRU00169"/>
    </source>
</evidence>
<proteinExistence type="predicted"/>
<dbReference type="Pfam" id="PF00196">
    <property type="entry name" value="GerE"/>
    <property type="match status" value="1"/>
</dbReference>
<evidence type="ECO:0000256" key="4">
    <source>
        <dbReference type="ARBA" id="ARBA00023015"/>
    </source>
</evidence>
<dbReference type="InterPro" id="IPR039420">
    <property type="entry name" value="WalR-like"/>
</dbReference>
<evidence type="ECO:0000313" key="10">
    <source>
        <dbReference type="EMBL" id="MBM7714784.1"/>
    </source>
</evidence>
<dbReference type="InterPro" id="IPR001789">
    <property type="entry name" value="Sig_transdc_resp-reg_receiver"/>
</dbReference>
<dbReference type="InterPro" id="IPR036388">
    <property type="entry name" value="WH-like_DNA-bd_sf"/>
</dbReference>
<evidence type="ECO:0000256" key="6">
    <source>
        <dbReference type="ARBA" id="ARBA00023163"/>
    </source>
</evidence>
<dbReference type="SUPFAM" id="SSF46894">
    <property type="entry name" value="C-terminal effector domain of the bipartite response regulators"/>
    <property type="match status" value="1"/>
</dbReference>
<comment type="caution">
    <text evidence="10">The sequence shown here is derived from an EMBL/GenBank/DDBJ whole genome shotgun (WGS) entry which is preliminary data.</text>
</comment>
<dbReference type="Gene3D" id="3.40.50.2300">
    <property type="match status" value="1"/>
</dbReference>
<sequence>MIKVLIVDDHPAMGEGTRAIIESEQDMEAEVLTESDKITEVLKKETYDVYLIDLYMPKMNGIELTKMILEFDPDANILIYTGYDVISHFNLLTDAGASGFISKTSTREQLLTAIRCSLRDEAVIPIQLLKQLKRVEAAPSVNKGKQHLGSISLSRKEQQILEGISKGHTNRAIALELSMSQRSVEYHLTKIFSKLGVGSRTEALLKAEELGLLSLFSVKK</sequence>
<keyword evidence="11" id="KW-1185">Reference proteome</keyword>
<dbReference type="PRINTS" id="PR00038">
    <property type="entry name" value="HTHLUXR"/>
</dbReference>
<gene>
    <name evidence="10" type="ORF">JOC94_001756</name>
</gene>
<evidence type="ECO:0000313" key="11">
    <source>
        <dbReference type="Proteomes" id="UP000823485"/>
    </source>
</evidence>
<comment type="subcellular location">
    <subcellularLocation>
        <location evidence="1">Cytoplasm</location>
    </subcellularLocation>
</comment>
<feature type="domain" description="Response regulatory" evidence="9">
    <location>
        <begin position="3"/>
        <end position="118"/>
    </location>
</feature>
<keyword evidence="4" id="KW-0805">Transcription regulation</keyword>
<keyword evidence="3" id="KW-0902">Two-component regulatory system</keyword>
<dbReference type="Pfam" id="PF00072">
    <property type="entry name" value="Response_reg"/>
    <property type="match status" value="1"/>
</dbReference>
<dbReference type="InterPro" id="IPR011006">
    <property type="entry name" value="CheY-like_superfamily"/>
</dbReference>
<reference evidence="10 11" key="1">
    <citation type="submission" date="2021-01" db="EMBL/GenBank/DDBJ databases">
        <title>Genomic Encyclopedia of Type Strains, Phase IV (KMG-IV): sequencing the most valuable type-strain genomes for metagenomic binning, comparative biology and taxonomic classification.</title>
        <authorList>
            <person name="Goeker M."/>
        </authorList>
    </citation>
    <scope>NUCLEOTIDE SEQUENCE [LARGE SCALE GENOMIC DNA]</scope>
    <source>
        <strain evidence="10 11">DSM 105453</strain>
    </source>
</reference>
<dbReference type="CDD" id="cd17535">
    <property type="entry name" value="REC_NarL-like"/>
    <property type="match status" value="1"/>
</dbReference>
<keyword evidence="2 7" id="KW-0597">Phosphoprotein</keyword>
<feature type="domain" description="HTH luxR-type" evidence="8">
    <location>
        <begin position="146"/>
        <end position="211"/>
    </location>
</feature>
<dbReference type="PANTHER" id="PTHR43214">
    <property type="entry name" value="TWO-COMPONENT RESPONSE REGULATOR"/>
    <property type="match status" value="1"/>
</dbReference>
<dbReference type="Proteomes" id="UP000823485">
    <property type="component" value="Unassembled WGS sequence"/>
</dbReference>
<dbReference type="EMBL" id="JAFBFH010000009">
    <property type="protein sequence ID" value="MBM7714784.1"/>
    <property type="molecule type" value="Genomic_DNA"/>
</dbReference>
<evidence type="ECO:0000256" key="2">
    <source>
        <dbReference type="ARBA" id="ARBA00022553"/>
    </source>
</evidence>
<evidence type="ECO:0000259" key="9">
    <source>
        <dbReference type="PROSITE" id="PS50110"/>
    </source>
</evidence>
<dbReference type="SMART" id="SM00421">
    <property type="entry name" value="HTH_LUXR"/>
    <property type="match status" value="1"/>
</dbReference>
<protein>
    <submittedName>
        <fullName evidence="10">Two-component system competent response regulator ComA</fullName>
    </submittedName>
</protein>
<evidence type="ECO:0000259" key="8">
    <source>
        <dbReference type="PROSITE" id="PS50043"/>
    </source>
</evidence>
<keyword evidence="5" id="KW-0238">DNA-binding</keyword>
<dbReference type="SMART" id="SM00448">
    <property type="entry name" value="REC"/>
    <property type="match status" value="1"/>
</dbReference>
<keyword evidence="6" id="KW-0804">Transcription</keyword>
<name>A0ABS2R6M0_9BACI</name>
<feature type="modified residue" description="4-aspartylphosphate" evidence="7">
    <location>
        <position position="53"/>
    </location>
</feature>
<evidence type="ECO:0000256" key="1">
    <source>
        <dbReference type="ARBA" id="ARBA00004496"/>
    </source>
</evidence>
<dbReference type="PROSITE" id="PS50110">
    <property type="entry name" value="RESPONSE_REGULATORY"/>
    <property type="match status" value="1"/>
</dbReference>
<dbReference type="Gene3D" id="1.10.10.10">
    <property type="entry name" value="Winged helix-like DNA-binding domain superfamily/Winged helix DNA-binding domain"/>
    <property type="match status" value="1"/>
</dbReference>
<organism evidence="10 11">
    <name type="scientific">Siminovitchia thermophila</name>
    <dbReference type="NCBI Taxonomy" id="1245522"/>
    <lineage>
        <taxon>Bacteria</taxon>
        <taxon>Bacillati</taxon>
        <taxon>Bacillota</taxon>
        <taxon>Bacilli</taxon>
        <taxon>Bacillales</taxon>
        <taxon>Bacillaceae</taxon>
        <taxon>Siminovitchia</taxon>
    </lineage>
</organism>
<evidence type="ECO:0000256" key="3">
    <source>
        <dbReference type="ARBA" id="ARBA00023012"/>
    </source>
</evidence>